<evidence type="ECO:0000313" key="2">
    <source>
        <dbReference type="EMBL" id="KAK1458186.1"/>
    </source>
</evidence>
<feature type="compositionally biased region" description="Basic residues" evidence="1">
    <location>
        <begin position="57"/>
        <end position="67"/>
    </location>
</feature>
<dbReference type="Proteomes" id="UP001239795">
    <property type="component" value="Unassembled WGS sequence"/>
</dbReference>
<gene>
    <name evidence="2" type="ORF">CMEL01_15533</name>
</gene>
<feature type="compositionally biased region" description="Polar residues" evidence="1">
    <location>
        <begin position="71"/>
        <end position="93"/>
    </location>
</feature>
<reference evidence="2 3" key="1">
    <citation type="submission" date="2016-10" db="EMBL/GenBank/DDBJ databases">
        <title>The genome sequence of Colletotrichum fioriniae PJ7.</title>
        <authorList>
            <person name="Baroncelli R."/>
        </authorList>
    </citation>
    <scope>NUCLEOTIDE SEQUENCE [LARGE SCALE GENOMIC DNA]</scope>
    <source>
        <strain evidence="2">Col 31</strain>
    </source>
</reference>
<evidence type="ECO:0000256" key="1">
    <source>
        <dbReference type="SAM" id="MobiDB-lite"/>
    </source>
</evidence>
<name>A0AAI9UGU5_9PEZI</name>
<keyword evidence="3" id="KW-1185">Reference proteome</keyword>
<evidence type="ECO:0000313" key="3">
    <source>
        <dbReference type="Proteomes" id="UP001239795"/>
    </source>
</evidence>
<accession>A0AAI9UGU5</accession>
<organism evidence="2 3">
    <name type="scientific">Colletotrichum melonis</name>
    <dbReference type="NCBI Taxonomy" id="1209925"/>
    <lineage>
        <taxon>Eukaryota</taxon>
        <taxon>Fungi</taxon>
        <taxon>Dikarya</taxon>
        <taxon>Ascomycota</taxon>
        <taxon>Pezizomycotina</taxon>
        <taxon>Sordariomycetes</taxon>
        <taxon>Hypocreomycetidae</taxon>
        <taxon>Glomerellales</taxon>
        <taxon>Glomerellaceae</taxon>
        <taxon>Colletotrichum</taxon>
        <taxon>Colletotrichum acutatum species complex</taxon>
    </lineage>
</organism>
<protein>
    <submittedName>
        <fullName evidence="2">Uncharacterized protein</fullName>
    </submittedName>
</protein>
<dbReference type="EMBL" id="MLGG01000014">
    <property type="protein sequence ID" value="KAK1458186.1"/>
    <property type="molecule type" value="Genomic_DNA"/>
</dbReference>
<proteinExistence type="predicted"/>
<sequence length="106" mass="11823">MLLLKSLKLLSMASKPPSQGKVVSDHAIIQSKRSSIRKYQSKSIASSYRLGNVRQPKQAKAKVKPSKRATSEVQLDLSNPGRQPYSNRGINNSKKSETFVPSRELR</sequence>
<comment type="caution">
    <text evidence="2">The sequence shown here is derived from an EMBL/GenBank/DDBJ whole genome shotgun (WGS) entry which is preliminary data.</text>
</comment>
<feature type="region of interest" description="Disordered" evidence="1">
    <location>
        <begin position="47"/>
        <end position="106"/>
    </location>
</feature>
<dbReference type="AlphaFoldDB" id="A0AAI9UGU5"/>